<dbReference type="InterPro" id="IPR013132">
    <property type="entry name" value="PseI/NeuA/B-like_N"/>
</dbReference>
<keyword evidence="3" id="KW-1185">Reference proteome</keyword>
<dbReference type="SUPFAM" id="SSF51569">
    <property type="entry name" value="Aldolase"/>
    <property type="match status" value="1"/>
</dbReference>
<evidence type="ECO:0000313" key="3">
    <source>
        <dbReference type="Proteomes" id="UP000647241"/>
    </source>
</evidence>
<dbReference type="GO" id="GO:0016051">
    <property type="term" value="P:carbohydrate biosynthetic process"/>
    <property type="evidence" value="ECO:0007669"/>
    <property type="project" value="InterPro"/>
</dbReference>
<organism evidence="2 3">
    <name type="scientific">Edaphobacter dinghuensis</name>
    <dbReference type="NCBI Taxonomy" id="1560005"/>
    <lineage>
        <taxon>Bacteria</taxon>
        <taxon>Pseudomonadati</taxon>
        <taxon>Acidobacteriota</taxon>
        <taxon>Terriglobia</taxon>
        <taxon>Terriglobales</taxon>
        <taxon>Acidobacteriaceae</taxon>
        <taxon>Edaphobacter</taxon>
    </lineage>
</organism>
<dbReference type="GO" id="GO:0047444">
    <property type="term" value="F:N-acylneuraminate-9-phosphate synthase activity"/>
    <property type="evidence" value="ECO:0007669"/>
    <property type="project" value="TreeGrafter"/>
</dbReference>
<accession>A0A917HI06</accession>
<protein>
    <recommendedName>
        <fullName evidence="1">PseI/NeuA/B-like domain-containing protein</fullName>
    </recommendedName>
</protein>
<gene>
    <name evidence="2" type="ORF">GCM10011585_22410</name>
</gene>
<dbReference type="Pfam" id="PF03102">
    <property type="entry name" value="NeuB"/>
    <property type="match status" value="1"/>
</dbReference>
<evidence type="ECO:0000259" key="1">
    <source>
        <dbReference type="Pfam" id="PF03102"/>
    </source>
</evidence>
<dbReference type="Gene3D" id="3.90.1210.10">
    <property type="entry name" value="Antifreeze-like/N-acetylneuraminic acid synthase C-terminal domain"/>
    <property type="match status" value="1"/>
</dbReference>
<sequence>MIDKDIFEDLFVLEMANNHLGSVERGLKIIQEFAQVVRFNNVRATIKLQFRDVERFIHKDFVDRADLRYVKKTLDTRLTDDQYATLVKAIRQAGCTATATPFDERSVDLCVELGIPILKIASSDLNDWILLEKIAKTKKPVVVSTGGSSLKDMDDIVTFFTNRNIPLAINHCVSIYPAEDSELEINQIDFLRNRYPNNTIGYSTHEYTDWSNSMMIAYAKGARTFERHIDIPDGGVKVSPYCSLPHQIDEWFKAFHKAKEMCGAPGTQKRMPPKKEIEYLDALVRGVYAKEDLPEGHALTDEDVYLAIPLQRGQLSCRELMNGETLLKPVKKNQAISIDDIDSPYAQVPSLRKTIYNRGLDVNGKGV</sequence>
<comment type="caution">
    <text evidence="2">The sequence shown here is derived from an EMBL/GenBank/DDBJ whole genome shotgun (WGS) entry which is preliminary data.</text>
</comment>
<proteinExistence type="predicted"/>
<dbReference type="PANTHER" id="PTHR42966">
    <property type="entry name" value="N-ACETYLNEURAMINATE SYNTHASE"/>
    <property type="match status" value="1"/>
</dbReference>
<dbReference type="PANTHER" id="PTHR42966:SF1">
    <property type="entry name" value="SIALIC ACID SYNTHASE"/>
    <property type="match status" value="1"/>
</dbReference>
<dbReference type="AlphaFoldDB" id="A0A917HI06"/>
<reference evidence="2" key="2">
    <citation type="submission" date="2020-09" db="EMBL/GenBank/DDBJ databases">
        <authorList>
            <person name="Sun Q."/>
            <person name="Zhou Y."/>
        </authorList>
    </citation>
    <scope>NUCLEOTIDE SEQUENCE</scope>
    <source>
        <strain evidence="2">CGMCC 1.12997</strain>
    </source>
</reference>
<dbReference type="InterPro" id="IPR051690">
    <property type="entry name" value="PseI-like"/>
</dbReference>
<dbReference type="Gene3D" id="3.20.20.70">
    <property type="entry name" value="Aldolase class I"/>
    <property type="match status" value="1"/>
</dbReference>
<dbReference type="InterPro" id="IPR013785">
    <property type="entry name" value="Aldolase_TIM"/>
</dbReference>
<dbReference type="EMBL" id="BMGT01000002">
    <property type="protein sequence ID" value="GGG78738.1"/>
    <property type="molecule type" value="Genomic_DNA"/>
</dbReference>
<evidence type="ECO:0000313" key="2">
    <source>
        <dbReference type="EMBL" id="GGG78738.1"/>
    </source>
</evidence>
<feature type="domain" description="PseI/NeuA/B-like" evidence="1">
    <location>
        <begin position="46"/>
        <end position="232"/>
    </location>
</feature>
<reference evidence="2" key="1">
    <citation type="journal article" date="2014" name="Int. J. Syst. Evol. Microbiol.">
        <title>Complete genome sequence of Corynebacterium casei LMG S-19264T (=DSM 44701T), isolated from a smear-ripened cheese.</title>
        <authorList>
            <consortium name="US DOE Joint Genome Institute (JGI-PGF)"/>
            <person name="Walter F."/>
            <person name="Albersmeier A."/>
            <person name="Kalinowski J."/>
            <person name="Ruckert C."/>
        </authorList>
    </citation>
    <scope>NUCLEOTIDE SEQUENCE</scope>
    <source>
        <strain evidence="2">CGMCC 1.12997</strain>
    </source>
</reference>
<dbReference type="Proteomes" id="UP000647241">
    <property type="component" value="Unassembled WGS sequence"/>
</dbReference>
<name>A0A917HI06_9BACT</name>